<gene>
    <name evidence="1" type="ORF">AL536_14445</name>
    <name evidence="2" type="ORF">NCTC11327_01636</name>
</gene>
<dbReference type="EMBL" id="CP014035">
    <property type="protein sequence ID" value="AMF94650.1"/>
    <property type="molecule type" value="Genomic_DNA"/>
</dbReference>
<evidence type="ECO:0000313" key="2">
    <source>
        <dbReference type="EMBL" id="SUP25034.1"/>
    </source>
</evidence>
<keyword evidence="3" id="KW-1185">Reference proteome</keyword>
<proteinExistence type="predicted"/>
<sequence>MVNSLSDFSYLAENMSFFATKLTKAKLFECKIDKRFKIKKIVLTHFADSVECIPYSRGMRS</sequence>
<reference evidence="1" key="2">
    <citation type="submission" date="2018-01" db="EMBL/GenBank/DDBJ databases">
        <title>FDA dAtabase for Regulatory Grade micrObial Sequences (FDA-ARGOS): Supporting development and validation of Infectious Disease Dx tests.</title>
        <authorList>
            <person name="Hoffmann M."/>
            <person name="Allard M."/>
            <person name="Evans P."/>
            <person name="Brown E."/>
            <person name="Tallon L."/>
            <person name="Sadzewicz L."/>
            <person name="Sengamalay N."/>
            <person name="Ott S."/>
            <person name="Godinez A."/>
            <person name="Nagaraj S."/>
            <person name="Vyas G."/>
            <person name="Aluvathingal J."/>
            <person name="Nadendla S."/>
            <person name="Geyer C."/>
            <person name="Sichtig H."/>
        </authorList>
    </citation>
    <scope>NUCLEOTIDE SEQUENCE</scope>
    <source>
        <strain evidence="1">ATCC 33809</strain>
    </source>
</reference>
<dbReference type="AlphaFoldDB" id="A0AAX2LNN2"/>
<dbReference type="Proteomes" id="UP000254626">
    <property type="component" value="Unassembled WGS sequence"/>
</dbReference>
<protein>
    <submittedName>
        <fullName evidence="2">Uncharacterized protein</fullName>
    </submittedName>
</protein>
<evidence type="ECO:0000313" key="1">
    <source>
        <dbReference type="EMBL" id="AMF94650.1"/>
    </source>
</evidence>
<evidence type="ECO:0000313" key="4">
    <source>
        <dbReference type="Proteomes" id="UP000254626"/>
    </source>
</evidence>
<reference evidence="2 4" key="3">
    <citation type="submission" date="2018-06" db="EMBL/GenBank/DDBJ databases">
        <authorList>
            <consortium name="Pathogen Informatics"/>
            <person name="Doyle S."/>
        </authorList>
    </citation>
    <scope>NUCLEOTIDE SEQUENCE [LARGE SCALE GENOMIC DNA]</scope>
    <source>
        <strain evidence="2 4">NCTC11327</strain>
    </source>
</reference>
<accession>A0AAX2LNN2</accession>
<dbReference type="KEGG" id="vfl:AL536_14445"/>
<evidence type="ECO:0000313" key="3">
    <source>
        <dbReference type="Proteomes" id="UP000057088"/>
    </source>
</evidence>
<name>A0AAX2LNN2_VIBFL</name>
<dbReference type="Proteomes" id="UP000057088">
    <property type="component" value="Chromosome 2"/>
</dbReference>
<organism evidence="2 4">
    <name type="scientific">Vibrio fluvialis</name>
    <dbReference type="NCBI Taxonomy" id="676"/>
    <lineage>
        <taxon>Bacteria</taxon>
        <taxon>Pseudomonadati</taxon>
        <taxon>Pseudomonadota</taxon>
        <taxon>Gammaproteobacteria</taxon>
        <taxon>Vibrionales</taxon>
        <taxon>Vibrionaceae</taxon>
        <taxon>Vibrio</taxon>
    </lineage>
</organism>
<reference evidence="3" key="1">
    <citation type="submission" date="2015-12" db="EMBL/GenBank/DDBJ databases">
        <title>FDA dAtabase for Regulatory Grade micrObial Sequences (FDA-ARGOS): Supporting development and validation of Infectious Disease Dx tests.</title>
        <authorList>
            <person name="Hoffmann M."/>
            <person name="Allard M."/>
            <person name="Evans P."/>
            <person name="Brown E."/>
            <person name="Tallon L.J."/>
            <person name="Sadzewicz L."/>
            <person name="Sengamalay N."/>
            <person name="Ott S."/>
            <person name="Godinez A."/>
            <person name="Nagaraj S."/>
            <person name="Vyas G."/>
            <person name="Aluvathingal J."/>
            <person name="Nadendla S."/>
            <person name="Geyer C."/>
            <person name="Sichtig H."/>
        </authorList>
    </citation>
    <scope>NUCLEOTIDE SEQUENCE [LARGE SCALE GENOMIC DNA]</scope>
    <source>
        <strain evidence="3">ATCC 33809</strain>
    </source>
</reference>
<dbReference type="EMBL" id="UHIP01000001">
    <property type="protein sequence ID" value="SUP25034.1"/>
    <property type="molecule type" value="Genomic_DNA"/>
</dbReference>